<protein>
    <submittedName>
        <fullName evidence="2">Uncharacterized protein</fullName>
    </submittedName>
</protein>
<gene>
    <name evidence="2" type="ORF">BDU57DRAFT_519647</name>
</gene>
<dbReference type="AlphaFoldDB" id="A0A6A5QKI0"/>
<feature type="compositionally biased region" description="Polar residues" evidence="1">
    <location>
        <begin position="1"/>
        <end position="20"/>
    </location>
</feature>
<accession>A0A6A5QKI0</accession>
<evidence type="ECO:0000256" key="1">
    <source>
        <dbReference type="SAM" id="MobiDB-lite"/>
    </source>
</evidence>
<proteinExistence type="predicted"/>
<reference evidence="2" key="1">
    <citation type="journal article" date="2020" name="Stud. Mycol.">
        <title>101 Dothideomycetes genomes: a test case for predicting lifestyles and emergence of pathogens.</title>
        <authorList>
            <person name="Haridas S."/>
            <person name="Albert R."/>
            <person name="Binder M."/>
            <person name="Bloem J."/>
            <person name="Labutti K."/>
            <person name="Salamov A."/>
            <person name="Andreopoulos B."/>
            <person name="Baker S."/>
            <person name="Barry K."/>
            <person name="Bills G."/>
            <person name="Bluhm B."/>
            <person name="Cannon C."/>
            <person name="Castanera R."/>
            <person name="Culley D."/>
            <person name="Daum C."/>
            <person name="Ezra D."/>
            <person name="Gonzalez J."/>
            <person name="Henrissat B."/>
            <person name="Kuo A."/>
            <person name="Liang C."/>
            <person name="Lipzen A."/>
            <person name="Lutzoni F."/>
            <person name="Magnuson J."/>
            <person name="Mondo S."/>
            <person name="Nolan M."/>
            <person name="Ohm R."/>
            <person name="Pangilinan J."/>
            <person name="Park H.-J."/>
            <person name="Ramirez L."/>
            <person name="Alfaro M."/>
            <person name="Sun H."/>
            <person name="Tritt A."/>
            <person name="Yoshinaga Y."/>
            <person name="Zwiers L.-H."/>
            <person name="Turgeon B."/>
            <person name="Goodwin S."/>
            <person name="Spatafora J."/>
            <person name="Crous P."/>
            <person name="Grigoriev I."/>
        </authorList>
    </citation>
    <scope>NUCLEOTIDE SEQUENCE</scope>
    <source>
        <strain evidence="2">HMLAC05119</strain>
    </source>
</reference>
<name>A0A6A5QKI0_AMPQU</name>
<evidence type="ECO:0000313" key="2">
    <source>
        <dbReference type="EMBL" id="KAF1914577.1"/>
    </source>
</evidence>
<dbReference type="EMBL" id="ML979137">
    <property type="protein sequence ID" value="KAF1914577.1"/>
    <property type="molecule type" value="Genomic_DNA"/>
</dbReference>
<sequence>MSSGLQASKNPHAPRSSSDSALPACTTIPTPGASICTQNPSIETCNDPDCCLLAVRSEPCGIAHR</sequence>
<organism evidence="2 3">
    <name type="scientific">Ampelomyces quisqualis</name>
    <name type="common">Powdery mildew agent</name>
    <dbReference type="NCBI Taxonomy" id="50730"/>
    <lineage>
        <taxon>Eukaryota</taxon>
        <taxon>Fungi</taxon>
        <taxon>Dikarya</taxon>
        <taxon>Ascomycota</taxon>
        <taxon>Pezizomycotina</taxon>
        <taxon>Dothideomycetes</taxon>
        <taxon>Pleosporomycetidae</taxon>
        <taxon>Pleosporales</taxon>
        <taxon>Pleosporineae</taxon>
        <taxon>Phaeosphaeriaceae</taxon>
        <taxon>Ampelomyces</taxon>
    </lineage>
</organism>
<keyword evidence="3" id="KW-1185">Reference proteome</keyword>
<evidence type="ECO:0000313" key="3">
    <source>
        <dbReference type="Proteomes" id="UP000800096"/>
    </source>
</evidence>
<dbReference type="Proteomes" id="UP000800096">
    <property type="component" value="Unassembled WGS sequence"/>
</dbReference>
<feature type="region of interest" description="Disordered" evidence="1">
    <location>
        <begin position="1"/>
        <end position="25"/>
    </location>
</feature>